<feature type="non-terminal residue" evidence="1">
    <location>
        <position position="1"/>
    </location>
</feature>
<dbReference type="Proteomes" id="UP000055024">
    <property type="component" value="Unassembled WGS sequence"/>
</dbReference>
<name>A0A0V1GTS7_9BILA</name>
<evidence type="ECO:0000313" key="1">
    <source>
        <dbReference type="EMBL" id="KRZ01545.1"/>
    </source>
</evidence>
<organism evidence="1 2">
    <name type="scientific">Trichinella zimbabwensis</name>
    <dbReference type="NCBI Taxonomy" id="268475"/>
    <lineage>
        <taxon>Eukaryota</taxon>
        <taxon>Metazoa</taxon>
        <taxon>Ecdysozoa</taxon>
        <taxon>Nematoda</taxon>
        <taxon>Enoplea</taxon>
        <taxon>Dorylaimia</taxon>
        <taxon>Trichinellida</taxon>
        <taxon>Trichinellidae</taxon>
        <taxon>Trichinella</taxon>
    </lineage>
</organism>
<reference evidence="1 2" key="1">
    <citation type="submission" date="2015-01" db="EMBL/GenBank/DDBJ databases">
        <title>Evolution of Trichinella species and genotypes.</title>
        <authorList>
            <person name="Korhonen P.K."/>
            <person name="Edoardo P."/>
            <person name="Giuseppe L.R."/>
            <person name="Gasser R.B."/>
        </authorList>
    </citation>
    <scope>NUCLEOTIDE SEQUENCE [LARGE SCALE GENOMIC DNA]</scope>
    <source>
        <strain evidence="1">ISS1029</strain>
    </source>
</reference>
<gene>
    <name evidence="1" type="ORF">T11_14076</name>
</gene>
<comment type="caution">
    <text evidence="1">The sequence shown here is derived from an EMBL/GenBank/DDBJ whole genome shotgun (WGS) entry which is preliminary data.</text>
</comment>
<proteinExistence type="predicted"/>
<keyword evidence="2" id="KW-1185">Reference proteome</keyword>
<dbReference type="EMBL" id="JYDP01000280">
    <property type="protein sequence ID" value="KRZ01545.1"/>
    <property type="molecule type" value="Genomic_DNA"/>
</dbReference>
<dbReference type="OrthoDB" id="5920214at2759"/>
<dbReference type="AlphaFoldDB" id="A0A0V1GTS7"/>
<accession>A0A0V1GTS7</accession>
<evidence type="ECO:0000313" key="2">
    <source>
        <dbReference type="Proteomes" id="UP000055024"/>
    </source>
</evidence>
<sequence>EITCWSDSRIALAWIKGASARKKPFVANRVQEIHESAFLYTSNRVLFYASRKTAKDWQVRERPMNLEREARWLREVQVKEFGIMPNYSSERIKMVCCGLADVRRSTLPPANQTNVLPINHPVTERLIKDHHVRLTQPDRQPDPGSHQNKIWIVRARNAVKKITRVTTRQVV</sequence>
<protein>
    <submittedName>
        <fullName evidence="1">Uncharacterized protein</fullName>
    </submittedName>
</protein>